<dbReference type="GO" id="GO:0008168">
    <property type="term" value="F:methyltransferase activity"/>
    <property type="evidence" value="ECO:0007669"/>
    <property type="project" value="UniProtKB-KW"/>
</dbReference>
<dbReference type="Pfam" id="PF08241">
    <property type="entry name" value="Methyltransf_11"/>
    <property type="match status" value="1"/>
</dbReference>
<dbReference type="InterPro" id="IPR029063">
    <property type="entry name" value="SAM-dependent_MTases_sf"/>
</dbReference>
<dbReference type="EMBL" id="JAHCQH010000012">
    <property type="protein sequence ID" value="MBS9476064.1"/>
    <property type="molecule type" value="Genomic_DNA"/>
</dbReference>
<name>A0ABS5R351_9HYPH</name>
<dbReference type="CDD" id="cd02440">
    <property type="entry name" value="AdoMet_MTases"/>
    <property type="match status" value="1"/>
</dbReference>
<dbReference type="Proteomes" id="UP001166585">
    <property type="component" value="Unassembled WGS sequence"/>
</dbReference>
<accession>A0ABS5R351</accession>
<feature type="domain" description="Methyltransferase type 11" evidence="1">
    <location>
        <begin position="168"/>
        <end position="216"/>
    </location>
</feature>
<comment type="caution">
    <text evidence="2">The sequence shown here is derived from an EMBL/GenBank/DDBJ whole genome shotgun (WGS) entry which is preliminary data.</text>
</comment>
<proteinExistence type="predicted"/>
<keyword evidence="2" id="KW-0808">Transferase</keyword>
<reference evidence="2" key="1">
    <citation type="submission" date="2021-05" db="EMBL/GenBank/DDBJ databases">
        <authorList>
            <person name="Sun Q."/>
            <person name="Inoue M."/>
        </authorList>
    </citation>
    <scope>NUCLEOTIDE SEQUENCE</scope>
    <source>
        <strain evidence="2">VKM B-3255</strain>
    </source>
</reference>
<organism evidence="2 3">
    <name type="scientific">Ancylobacter radicis</name>
    <dbReference type="NCBI Taxonomy" id="2836179"/>
    <lineage>
        <taxon>Bacteria</taxon>
        <taxon>Pseudomonadati</taxon>
        <taxon>Pseudomonadota</taxon>
        <taxon>Alphaproteobacteria</taxon>
        <taxon>Hyphomicrobiales</taxon>
        <taxon>Xanthobacteraceae</taxon>
        <taxon>Ancylobacter</taxon>
    </lineage>
</organism>
<evidence type="ECO:0000313" key="3">
    <source>
        <dbReference type="Proteomes" id="UP001166585"/>
    </source>
</evidence>
<keyword evidence="3" id="KW-1185">Reference proteome</keyword>
<dbReference type="GO" id="GO:0016301">
    <property type="term" value="F:kinase activity"/>
    <property type="evidence" value="ECO:0007669"/>
    <property type="project" value="UniProtKB-KW"/>
</dbReference>
<dbReference type="RefSeq" id="WP_213753913.1">
    <property type="nucleotide sequence ID" value="NZ_JAHCQH010000012.1"/>
</dbReference>
<dbReference type="InterPro" id="IPR013216">
    <property type="entry name" value="Methyltransf_11"/>
</dbReference>
<keyword evidence="2" id="KW-0489">Methyltransferase</keyword>
<dbReference type="SUPFAM" id="SSF53335">
    <property type="entry name" value="S-adenosyl-L-methionine-dependent methyltransferases"/>
    <property type="match status" value="1"/>
</dbReference>
<evidence type="ECO:0000313" key="2">
    <source>
        <dbReference type="EMBL" id="MBS9476064.1"/>
    </source>
</evidence>
<sequence length="302" mass="34293">MFRFRDVFRKTPARLVPPLALAPDRAAWDAFLASPPGQAIFLLERELLRQHARDSEWTLEGYSRPARQTVAFAVDQLWGGREENGVLLPNLRERLVCPVTQLNNRQRLMASLIEEAVEQGRAPKTLYFMEEVTPIFAWSQANLRNVAAIHGSEYLGPDYPSGTVINGLHHEDIHALSFASDMFDLIVSNEVFEHIPSPPAAFRECHRVLKRDGEMIMTTPFFPTRDASIRRADIGPEGIVHLLPPMFHGNPVSEEGSLVFYDFGWDILDMAREAGFSRSVVEIHHAPEFGHLTVQPVFRFRK</sequence>
<keyword evidence="2" id="KW-0418">Kinase</keyword>
<protein>
    <submittedName>
        <fullName evidence="2">Class I SAM-dependent methyltransferase</fullName>
    </submittedName>
</protein>
<dbReference type="Gene3D" id="3.40.50.150">
    <property type="entry name" value="Vaccinia Virus protein VP39"/>
    <property type="match status" value="1"/>
</dbReference>
<gene>
    <name evidence="2" type="ORF">KIP89_02970</name>
</gene>
<evidence type="ECO:0000259" key="1">
    <source>
        <dbReference type="Pfam" id="PF08241"/>
    </source>
</evidence>
<dbReference type="GO" id="GO:0032259">
    <property type="term" value="P:methylation"/>
    <property type="evidence" value="ECO:0007669"/>
    <property type="project" value="UniProtKB-KW"/>
</dbReference>